<gene>
    <name evidence="1" type="ORF">SGN30_22555</name>
</gene>
<protein>
    <submittedName>
        <fullName evidence="1">Uncharacterized protein</fullName>
    </submittedName>
</protein>
<proteinExistence type="predicted"/>
<accession>A0AAJ2VC43</accession>
<dbReference type="Proteomes" id="UP001287445">
    <property type="component" value="Unassembled WGS sequence"/>
</dbReference>
<sequence length="313" mass="33758">MNYLDEPVAGYSQAASLNFHVNGDVMNRWVRSVVISAFASCLSAYAMAALPDSGMWAVDGELNGKPGRGIQIDRQGGLNVIVTYFGYRTDGSALFLQAAGQLKDEKTFEGELMEYRGGRVLGGPAQDGEPVRVVGPVRIVFDTETSATVTLPGEAPQPMKRFGFEDNLARMHGKSFSYSSGEELVMSGSRGGQLHIYAKGDVFRMEEEFAAGGTCFYEGPLRYSGGGIYSEGLLSCKGAPSRSGLNMYRIERLHVDEYGVLTGRIHWSGVDAAGQLVQPARTVLGFCHSSAAVMLTPMPCLGGGKNYYQAERL</sequence>
<evidence type="ECO:0000313" key="1">
    <source>
        <dbReference type="EMBL" id="MDX4956207.1"/>
    </source>
</evidence>
<evidence type="ECO:0000313" key="2">
    <source>
        <dbReference type="Proteomes" id="UP001287445"/>
    </source>
</evidence>
<comment type="caution">
    <text evidence="1">The sequence shown here is derived from an EMBL/GenBank/DDBJ whole genome shotgun (WGS) entry which is preliminary data.</text>
</comment>
<name>A0AAJ2VC43_DELAC</name>
<organism evidence="1 2">
    <name type="scientific">Delftia acidovorans</name>
    <name type="common">Pseudomonas acidovorans</name>
    <name type="synonym">Comamonas acidovorans</name>
    <dbReference type="NCBI Taxonomy" id="80866"/>
    <lineage>
        <taxon>Bacteria</taxon>
        <taxon>Pseudomonadati</taxon>
        <taxon>Pseudomonadota</taxon>
        <taxon>Betaproteobacteria</taxon>
        <taxon>Burkholderiales</taxon>
        <taxon>Comamonadaceae</taxon>
        <taxon>Delftia</taxon>
    </lineage>
</organism>
<dbReference type="EMBL" id="JAWWMZ010000010">
    <property type="protein sequence ID" value="MDX4956207.1"/>
    <property type="molecule type" value="Genomic_DNA"/>
</dbReference>
<dbReference type="AlphaFoldDB" id="A0AAJ2VC43"/>
<reference evidence="1" key="1">
    <citation type="submission" date="2023-11" db="EMBL/GenBank/DDBJ databases">
        <title>Identification and selenium tolerance of Delftia acidovorans R3-25.</title>
        <authorList>
            <person name="Zhang S."/>
            <person name="Liu Y."/>
            <person name="Guo Y."/>
        </authorList>
    </citation>
    <scope>NUCLEOTIDE SEQUENCE</scope>
    <source>
        <strain evidence="1">R3-25</strain>
    </source>
</reference>
<dbReference type="RefSeq" id="WP_319075607.1">
    <property type="nucleotide sequence ID" value="NZ_JAWWMZ010000010.1"/>
</dbReference>